<dbReference type="GO" id="GO:0005737">
    <property type="term" value="C:cytoplasm"/>
    <property type="evidence" value="ECO:0007669"/>
    <property type="project" value="TreeGrafter"/>
</dbReference>
<dbReference type="Pfam" id="PF01457">
    <property type="entry name" value="Peptidase_M8"/>
    <property type="match status" value="1"/>
</dbReference>
<dbReference type="Gene3D" id="3.90.132.10">
    <property type="entry name" value="Leishmanolysin , domain 2"/>
    <property type="match status" value="1"/>
</dbReference>
<dbReference type="Gene3D" id="3.10.170.20">
    <property type="match status" value="1"/>
</dbReference>
<dbReference type="STRING" id="857967.G0R6L9"/>
<feature type="binding site" evidence="8">
    <location>
        <position position="93"/>
    </location>
    <ligand>
        <name>Zn(2+)</name>
        <dbReference type="ChEBI" id="CHEBI:29105"/>
        <note>catalytic</note>
    </ligand>
</feature>
<dbReference type="SUPFAM" id="SSF55486">
    <property type="entry name" value="Metalloproteases ('zincins'), catalytic domain"/>
    <property type="match status" value="1"/>
</dbReference>
<gene>
    <name evidence="10" type="ORF">IMG5_205980</name>
</gene>
<feature type="region of interest" description="Disordered" evidence="9">
    <location>
        <begin position="1"/>
        <end position="21"/>
    </location>
</feature>
<dbReference type="EC" id="3.4.24.36" evidence="10"/>
<evidence type="ECO:0000313" key="10">
    <source>
        <dbReference type="EMBL" id="EGR26885.1"/>
    </source>
</evidence>
<proteinExistence type="inferred from homology"/>
<dbReference type="GO" id="GO:0046872">
    <property type="term" value="F:metal ion binding"/>
    <property type="evidence" value="ECO:0007669"/>
    <property type="project" value="UniProtKB-KW"/>
</dbReference>
<feature type="binding site" evidence="8">
    <location>
        <position position="89"/>
    </location>
    <ligand>
        <name>Zn(2+)</name>
        <dbReference type="ChEBI" id="CHEBI:29105"/>
        <note>catalytic</note>
    </ligand>
</feature>
<dbReference type="OrthoDB" id="238768at2759"/>
<evidence type="ECO:0000313" key="11">
    <source>
        <dbReference type="Proteomes" id="UP000008983"/>
    </source>
</evidence>
<comment type="similarity">
    <text evidence="1">Belongs to the peptidase M8 family.</text>
</comment>
<keyword evidence="4 10" id="KW-0378">Hydrolase</keyword>
<evidence type="ECO:0000256" key="7">
    <source>
        <dbReference type="PIRSR" id="PIRSR601577-1"/>
    </source>
</evidence>
<sequence>MKYQQSHPKCGEVIVPQNDKTQGKNSDLHLYVSYTNNKDDNYLAVASWCQFVDGLGPTHGEVNFNLQFIKDKNLNDPIQFEDLMEVIIHEITHILGFSNDDIPLWETSNGSPHIEPTTKQKIRGIENLLIKTPNVLEFARKYFGCPTLIGMPLQNQGGNNSEDSHWKIQTFKTNI</sequence>
<name>G0R6L9_ICHMU</name>
<dbReference type="GO" id="GO:0006508">
    <property type="term" value="P:proteolysis"/>
    <property type="evidence" value="ECO:0007669"/>
    <property type="project" value="UniProtKB-KW"/>
</dbReference>
<comment type="cofactor">
    <cofactor evidence="8">
        <name>Zn(2+)</name>
        <dbReference type="ChEBI" id="CHEBI:29105"/>
    </cofactor>
    <text evidence="8">Binds 1 zinc ion per subunit.</text>
</comment>
<keyword evidence="2" id="KW-0645">Protease</keyword>
<dbReference type="AlphaFoldDB" id="G0R6L9"/>
<dbReference type="EMBL" id="GL984406">
    <property type="protein sequence ID" value="EGR26885.1"/>
    <property type="molecule type" value="Genomic_DNA"/>
</dbReference>
<dbReference type="RefSeq" id="XP_004023769.1">
    <property type="nucleotide sequence ID" value="XM_004023720.1"/>
</dbReference>
<evidence type="ECO:0000256" key="2">
    <source>
        <dbReference type="ARBA" id="ARBA00022670"/>
    </source>
</evidence>
<dbReference type="GO" id="GO:0004222">
    <property type="term" value="F:metalloendopeptidase activity"/>
    <property type="evidence" value="ECO:0007669"/>
    <property type="project" value="InterPro"/>
</dbReference>
<evidence type="ECO:0000256" key="1">
    <source>
        <dbReference type="ARBA" id="ARBA00005860"/>
    </source>
</evidence>
<keyword evidence="6 8" id="KW-0482">Metalloprotease</keyword>
<evidence type="ECO:0000256" key="5">
    <source>
        <dbReference type="ARBA" id="ARBA00022833"/>
    </source>
</evidence>
<accession>G0R6L9</accession>
<evidence type="ECO:0000256" key="3">
    <source>
        <dbReference type="ARBA" id="ARBA00022723"/>
    </source>
</evidence>
<evidence type="ECO:0000256" key="8">
    <source>
        <dbReference type="PIRSR" id="PIRSR601577-2"/>
    </source>
</evidence>
<feature type="binding site" evidence="8">
    <location>
        <position position="165"/>
    </location>
    <ligand>
        <name>Zn(2+)</name>
        <dbReference type="ChEBI" id="CHEBI:29105"/>
        <note>catalytic</note>
    </ligand>
</feature>
<dbReference type="Proteomes" id="UP000008983">
    <property type="component" value="Unassembled WGS sequence"/>
</dbReference>
<evidence type="ECO:0000256" key="9">
    <source>
        <dbReference type="SAM" id="MobiDB-lite"/>
    </source>
</evidence>
<organism evidence="10 11">
    <name type="scientific">Ichthyophthirius multifiliis</name>
    <name type="common">White spot disease agent</name>
    <name type="synonym">Ich</name>
    <dbReference type="NCBI Taxonomy" id="5932"/>
    <lineage>
        <taxon>Eukaryota</taxon>
        <taxon>Sar</taxon>
        <taxon>Alveolata</taxon>
        <taxon>Ciliophora</taxon>
        <taxon>Intramacronucleata</taxon>
        <taxon>Oligohymenophorea</taxon>
        <taxon>Hymenostomatida</taxon>
        <taxon>Ophryoglenina</taxon>
        <taxon>Ichthyophthirius</taxon>
    </lineage>
</organism>
<keyword evidence="11" id="KW-1185">Reference proteome</keyword>
<evidence type="ECO:0000256" key="6">
    <source>
        <dbReference type="ARBA" id="ARBA00023049"/>
    </source>
</evidence>
<keyword evidence="3 8" id="KW-0479">Metal-binding</keyword>
<dbReference type="eggNOG" id="KOG2556">
    <property type="taxonomic scope" value="Eukaryota"/>
</dbReference>
<dbReference type="InParanoid" id="G0R6L9"/>
<evidence type="ECO:0000256" key="4">
    <source>
        <dbReference type="ARBA" id="ARBA00022801"/>
    </source>
</evidence>
<feature type="active site" evidence="7">
    <location>
        <position position="90"/>
    </location>
</feature>
<dbReference type="GeneID" id="14902936"/>
<dbReference type="GO" id="GO:0007155">
    <property type="term" value="P:cell adhesion"/>
    <property type="evidence" value="ECO:0007669"/>
    <property type="project" value="InterPro"/>
</dbReference>
<reference evidence="10 11" key="1">
    <citation type="submission" date="2011-07" db="EMBL/GenBank/DDBJ databases">
        <authorList>
            <person name="Coyne R."/>
            <person name="Brami D."/>
            <person name="Johnson J."/>
            <person name="Hostetler J."/>
            <person name="Hannick L."/>
            <person name="Clark T."/>
            <person name="Cassidy-Hanley D."/>
            <person name="Inman J."/>
        </authorList>
    </citation>
    <scope>NUCLEOTIDE SEQUENCE [LARGE SCALE GENOMIC DNA]</scope>
    <source>
        <strain evidence="10 11">G5</strain>
    </source>
</reference>
<dbReference type="GO" id="GO:0016020">
    <property type="term" value="C:membrane"/>
    <property type="evidence" value="ECO:0007669"/>
    <property type="project" value="InterPro"/>
</dbReference>
<keyword evidence="5 8" id="KW-0862">Zinc</keyword>
<dbReference type="InterPro" id="IPR001577">
    <property type="entry name" value="Peptidase_M8"/>
</dbReference>
<protein>
    <submittedName>
        <fullName evidence="10">Leishmanolysin family protein, putative</fullName>
        <ecNumber evidence="10">3.4.24.36</ecNumber>
    </submittedName>
</protein>
<dbReference type="PANTHER" id="PTHR10942">
    <property type="entry name" value="LEISHMANOLYSIN-LIKE PEPTIDASE"/>
    <property type="match status" value="1"/>
</dbReference>
<dbReference type="PANTHER" id="PTHR10942:SF0">
    <property type="entry name" value="LEISHMANOLYSIN-LIKE PEPTIDASE"/>
    <property type="match status" value="1"/>
</dbReference>